<reference evidence="2" key="1">
    <citation type="journal article" date="2002" name="Science">
        <title>The draft genome of Ciona intestinalis: insights into chordate and vertebrate origins.</title>
        <authorList>
            <person name="Dehal P."/>
            <person name="Satou Y."/>
            <person name="Campbell R.K."/>
            <person name="Chapman J."/>
            <person name="Degnan B."/>
            <person name="De Tomaso A."/>
            <person name="Davidson B."/>
            <person name="Di Gregorio A."/>
            <person name="Gelpke M."/>
            <person name="Goodstein D.M."/>
            <person name="Harafuji N."/>
            <person name="Hastings K.E."/>
            <person name="Ho I."/>
            <person name="Hotta K."/>
            <person name="Huang W."/>
            <person name="Kawashima T."/>
            <person name="Lemaire P."/>
            <person name="Martinez D."/>
            <person name="Meinertzhagen I.A."/>
            <person name="Necula S."/>
            <person name="Nonaka M."/>
            <person name="Putnam N."/>
            <person name="Rash S."/>
            <person name="Saiga H."/>
            <person name="Satake M."/>
            <person name="Terry A."/>
            <person name="Yamada L."/>
            <person name="Wang H.G."/>
            <person name="Awazu S."/>
            <person name="Azumi K."/>
            <person name="Boore J."/>
            <person name="Branno M."/>
            <person name="Chin-Bow S."/>
            <person name="DeSantis R."/>
            <person name="Doyle S."/>
            <person name="Francino P."/>
            <person name="Keys D.N."/>
            <person name="Haga S."/>
            <person name="Hayashi H."/>
            <person name="Hino K."/>
            <person name="Imai K.S."/>
            <person name="Inaba K."/>
            <person name="Kano S."/>
            <person name="Kobayashi K."/>
            <person name="Kobayashi M."/>
            <person name="Lee B.I."/>
            <person name="Makabe K.W."/>
            <person name="Manohar C."/>
            <person name="Matassi G."/>
            <person name="Medina M."/>
            <person name="Mochizuki Y."/>
            <person name="Mount S."/>
            <person name="Morishita T."/>
            <person name="Miura S."/>
            <person name="Nakayama A."/>
            <person name="Nishizaka S."/>
            <person name="Nomoto H."/>
            <person name="Ohta F."/>
            <person name="Oishi K."/>
            <person name="Rigoutsos I."/>
            <person name="Sano M."/>
            <person name="Sasaki A."/>
            <person name="Sasakura Y."/>
            <person name="Shoguchi E."/>
            <person name="Shin-i T."/>
            <person name="Spagnuolo A."/>
            <person name="Stainier D."/>
            <person name="Suzuki M.M."/>
            <person name="Tassy O."/>
            <person name="Takatori N."/>
            <person name="Tokuoka M."/>
            <person name="Yagi K."/>
            <person name="Yoshizaki F."/>
            <person name="Wada S."/>
            <person name="Zhang C."/>
            <person name="Hyatt P.D."/>
            <person name="Larimer F."/>
            <person name="Detter C."/>
            <person name="Doggett N."/>
            <person name="Glavina T."/>
            <person name="Hawkins T."/>
            <person name="Richardson P."/>
            <person name="Lucas S."/>
            <person name="Kohara Y."/>
            <person name="Levine M."/>
            <person name="Satoh N."/>
            <person name="Rokhsar D.S."/>
        </authorList>
    </citation>
    <scope>NUCLEOTIDE SEQUENCE [LARGE SCALE GENOMIC DNA]</scope>
</reference>
<evidence type="ECO:0000313" key="2">
    <source>
        <dbReference type="Proteomes" id="UP000008144"/>
    </source>
</evidence>
<evidence type="ECO:0000313" key="1">
    <source>
        <dbReference type="Ensembl" id="ENSCINP00000014698.3"/>
    </source>
</evidence>
<dbReference type="PANTHER" id="PTHR34487">
    <property type="entry name" value="ACYL-ACP THIOESTERASE"/>
    <property type="match status" value="1"/>
</dbReference>
<sequence>MDVVYYSGGNSGYFDTNIMEFNRFVGEGHFNPTWWIKYIELSRQIFGSKIIRACCGENALDDKTLYIVRQQAHFTSYVEDYVKLVNSNVKKVHNFPVRIFHSTEMVKNTSMLYFTEITDLKRNVKLITVVSHMVFINRATRRPTPLPQQLKHVVNNGHTSVLNTIQPIQDPLIEPPRQTKLFKWSRKISLLDTDYNGHANNSVFFTIPLQCLGIAIENKFSPTLKESIHDYAIEKYCLKIVKECHIGQVITATM</sequence>
<organism evidence="1 2">
    <name type="scientific">Ciona intestinalis</name>
    <name type="common">Transparent sea squirt</name>
    <name type="synonym">Ascidia intestinalis</name>
    <dbReference type="NCBI Taxonomy" id="7719"/>
    <lineage>
        <taxon>Eukaryota</taxon>
        <taxon>Metazoa</taxon>
        <taxon>Chordata</taxon>
        <taxon>Tunicata</taxon>
        <taxon>Ascidiacea</taxon>
        <taxon>Phlebobranchia</taxon>
        <taxon>Cionidae</taxon>
        <taxon>Ciona</taxon>
    </lineage>
</organism>
<reference evidence="1" key="3">
    <citation type="submission" date="2025-08" db="UniProtKB">
        <authorList>
            <consortium name="Ensembl"/>
        </authorList>
    </citation>
    <scope>IDENTIFICATION</scope>
</reference>
<reference evidence="1" key="4">
    <citation type="submission" date="2025-09" db="UniProtKB">
        <authorList>
            <consortium name="Ensembl"/>
        </authorList>
    </citation>
    <scope>IDENTIFICATION</scope>
</reference>
<dbReference type="SUPFAM" id="SSF54637">
    <property type="entry name" value="Thioesterase/thiol ester dehydrase-isomerase"/>
    <property type="match status" value="2"/>
</dbReference>
<dbReference type="OMA" id="IVKECHI"/>
<dbReference type="GeneTree" id="ENSGT00390000012095"/>
<dbReference type="InterPro" id="IPR029069">
    <property type="entry name" value="HotDog_dom_sf"/>
</dbReference>
<dbReference type="Gene3D" id="3.10.129.10">
    <property type="entry name" value="Hotdog Thioesterase"/>
    <property type="match status" value="1"/>
</dbReference>
<name>F7BGD6_CIOIN</name>
<keyword evidence="2" id="KW-1185">Reference proteome</keyword>
<dbReference type="InParanoid" id="F7BGD6"/>
<protein>
    <submittedName>
        <fullName evidence="1">Uncharacterized protein</fullName>
    </submittedName>
</protein>
<dbReference type="Proteomes" id="UP000008144">
    <property type="component" value="Chromosome 7"/>
</dbReference>
<accession>F7BGD6</accession>
<dbReference type="HOGENOM" id="CLU_993793_0_0_1"/>
<reference evidence="1" key="2">
    <citation type="journal article" date="2008" name="Genome Biol.">
        <title>Improved genome assembly and evidence-based global gene model set for the chordate Ciona intestinalis: new insight into intron and operon populations.</title>
        <authorList>
            <person name="Satou Y."/>
            <person name="Mineta K."/>
            <person name="Ogasawara M."/>
            <person name="Sasakura Y."/>
            <person name="Shoguchi E."/>
            <person name="Ueno K."/>
            <person name="Yamada L."/>
            <person name="Matsumoto J."/>
            <person name="Wasserscheid J."/>
            <person name="Dewar K."/>
            <person name="Wiley G.B."/>
            <person name="Macmil S.L."/>
            <person name="Roe B.A."/>
            <person name="Zeller R.W."/>
            <person name="Hastings K.E."/>
            <person name="Lemaire P."/>
            <person name="Lindquist E."/>
            <person name="Endo T."/>
            <person name="Hotta K."/>
            <person name="Inaba K."/>
        </authorList>
    </citation>
    <scope>NUCLEOTIDE SEQUENCE [LARGE SCALE GENOMIC DNA]</scope>
    <source>
        <strain evidence="1">wild type</strain>
    </source>
</reference>
<dbReference type="EMBL" id="EAAA01002451">
    <property type="status" value="NOT_ANNOTATED_CDS"/>
    <property type="molecule type" value="Genomic_DNA"/>
</dbReference>
<dbReference type="Ensembl" id="ENSCINT00000014698.3">
    <property type="protein sequence ID" value="ENSCINP00000014698.3"/>
    <property type="gene ID" value="ENSCING00000007160.3"/>
</dbReference>
<dbReference type="PANTHER" id="PTHR34487:SF1">
    <property type="entry name" value="ACYL-ACP THIOESTERASE"/>
    <property type="match status" value="1"/>
</dbReference>
<dbReference type="AlphaFoldDB" id="F7BGD6"/>
<proteinExistence type="predicted"/>